<dbReference type="CDD" id="cd00293">
    <property type="entry name" value="USP-like"/>
    <property type="match status" value="1"/>
</dbReference>
<feature type="domain" description="UspA" evidence="2">
    <location>
        <begin position="1"/>
        <end position="146"/>
    </location>
</feature>
<evidence type="ECO:0000259" key="2">
    <source>
        <dbReference type="Pfam" id="PF00582"/>
    </source>
</evidence>
<dbReference type="Gene3D" id="3.40.50.620">
    <property type="entry name" value="HUPs"/>
    <property type="match status" value="1"/>
</dbReference>
<dbReference type="PANTHER" id="PTHR46268">
    <property type="entry name" value="STRESS RESPONSE PROTEIN NHAX"/>
    <property type="match status" value="1"/>
</dbReference>
<dbReference type="InterPro" id="IPR006016">
    <property type="entry name" value="UspA"/>
</dbReference>
<protein>
    <submittedName>
        <fullName evidence="3">Nucleotide-binding universal stress UspA family protein</fullName>
    </submittedName>
    <submittedName>
        <fullName evidence="4">Nucleotide-binding universal stress protein, UspA family</fullName>
    </submittedName>
</protein>
<dbReference type="PANTHER" id="PTHR46268:SF6">
    <property type="entry name" value="UNIVERSAL STRESS PROTEIN UP12"/>
    <property type="match status" value="1"/>
</dbReference>
<dbReference type="AlphaFoldDB" id="A0A1A5XIY0"/>
<comment type="caution">
    <text evidence="4">The sequence shown here is derived from an EMBL/GenBank/DDBJ whole genome shotgun (WGS) entry which is preliminary data.</text>
</comment>
<dbReference type="SUPFAM" id="SSF52402">
    <property type="entry name" value="Adenine nucleotide alpha hydrolases-like"/>
    <property type="match status" value="1"/>
</dbReference>
<dbReference type="InterPro" id="IPR006015">
    <property type="entry name" value="Universal_stress_UspA"/>
</dbReference>
<reference evidence="3 6" key="2">
    <citation type="submission" date="2018-05" db="EMBL/GenBank/DDBJ databases">
        <title>Genomic Encyclopedia of Type Strains, Phase IV (KMG-V): Genome sequencing to study the core and pangenomes of soil and plant-associated prokaryotes.</title>
        <authorList>
            <person name="Whitman W."/>
        </authorList>
    </citation>
    <scope>NUCLEOTIDE SEQUENCE [LARGE SCALE GENOMIC DNA]</scope>
    <source>
        <strain evidence="3 6">SIr-6563</strain>
    </source>
</reference>
<dbReference type="EMBL" id="QJJV01000035">
    <property type="protein sequence ID" value="PXX06425.1"/>
    <property type="molecule type" value="Genomic_DNA"/>
</dbReference>
<dbReference type="Pfam" id="PF00582">
    <property type="entry name" value="Usp"/>
    <property type="match status" value="1"/>
</dbReference>
<evidence type="ECO:0000313" key="3">
    <source>
        <dbReference type="EMBL" id="PXX06425.1"/>
    </source>
</evidence>
<evidence type="ECO:0000313" key="6">
    <source>
        <dbReference type="Proteomes" id="UP000247515"/>
    </source>
</evidence>
<dbReference type="PRINTS" id="PR01438">
    <property type="entry name" value="UNVRSLSTRESS"/>
</dbReference>
<dbReference type="Proteomes" id="UP000247515">
    <property type="component" value="Unassembled WGS sequence"/>
</dbReference>
<dbReference type="RefSeq" id="WP_065058356.1">
    <property type="nucleotide sequence ID" value="NZ_CADFGN010000012.1"/>
</dbReference>
<dbReference type="OrthoDB" id="8547832at2"/>
<organism evidence="4 5">
    <name type="scientific">Paraburkholderia tropica</name>
    <dbReference type="NCBI Taxonomy" id="92647"/>
    <lineage>
        <taxon>Bacteria</taxon>
        <taxon>Pseudomonadati</taxon>
        <taxon>Pseudomonadota</taxon>
        <taxon>Betaproteobacteria</taxon>
        <taxon>Burkholderiales</taxon>
        <taxon>Burkholderiaceae</taxon>
        <taxon>Paraburkholderia</taxon>
    </lineage>
</organism>
<gene>
    <name evidence="3" type="ORF">C7400_13528</name>
    <name evidence="4" type="ORF">SAMN05216550_12928</name>
</gene>
<dbReference type="Proteomes" id="UP000183529">
    <property type="component" value="Unassembled WGS sequence"/>
</dbReference>
<dbReference type="InterPro" id="IPR014729">
    <property type="entry name" value="Rossmann-like_a/b/a_fold"/>
</dbReference>
<comment type="similarity">
    <text evidence="1">Belongs to the universal stress protein A family.</text>
</comment>
<accession>A0A1A5XIY0</accession>
<reference evidence="4 5" key="1">
    <citation type="submission" date="2016-10" db="EMBL/GenBank/DDBJ databases">
        <authorList>
            <person name="Varghese N."/>
            <person name="Submissions S."/>
        </authorList>
    </citation>
    <scope>NUCLEOTIDE SEQUENCE [LARGE SCALE GENOMIC DNA]</scope>
    <source>
        <strain evidence="4 5">LMG 22274</strain>
    </source>
</reference>
<proteinExistence type="inferred from homology"/>
<evidence type="ECO:0000256" key="1">
    <source>
        <dbReference type="ARBA" id="ARBA00008791"/>
    </source>
</evidence>
<dbReference type="GeneID" id="61304151"/>
<name>A0A1A5XIY0_9BURK</name>
<dbReference type="EMBL" id="FNZM01000029">
    <property type="protein sequence ID" value="SEK14548.1"/>
    <property type="molecule type" value="Genomic_DNA"/>
</dbReference>
<evidence type="ECO:0000313" key="4">
    <source>
        <dbReference type="EMBL" id="SEK14548.1"/>
    </source>
</evidence>
<sequence>MYEKILMAFDGSETSLQALDEALRLAQLAHAKLYVAHVIDVIAPLGMGLTYVPADLVDAYREEAKRLLDVACARATAAGVACETLLLEVEGVTDSVASCLIRCAVRVDAQLAVLGTHGRRGVSRAFLGSVAEAFVREADCPVLLVRGLY</sequence>
<evidence type="ECO:0000313" key="5">
    <source>
        <dbReference type="Proteomes" id="UP000183529"/>
    </source>
</evidence>
<keyword evidence="6" id="KW-1185">Reference proteome</keyword>